<evidence type="ECO:0000313" key="3">
    <source>
        <dbReference type="Proteomes" id="UP001443914"/>
    </source>
</evidence>
<evidence type="ECO:0000256" key="1">
    <source>
        <dbReference type="SAM" id="MobiDB-lite"/>
    </source>
</evidence>
<name>A0AAW1LQ37_SAPOF</name>
<feature type="region of interest" description="Disordered" evidence="1">
    <location>
        <begin position="110"/>
        <end position="135"/>
    </location>
</feature>
<dbReference type="AlphaFoldDB" id="A0AAW1LQ37"/>
<dbReference type="EMBL" id="JBDFQZ010000004">
    <property type="protein sequence ID" value="KAK9735931.1"/>
    <property type="molecule type" value="Genomic_DNA"/>
</dbReference>
<keyword evidence="3" id="KW-1185">Reference proteome</keyword>
<gene>
    <name evidence="2" type="ORF">RND81_04G238700</name>
</gene>
<accession>A0AAW1LQ37</accession>
<sequence>MENKNLSPNNIDDFYSYYTSAPTSPRRYNMNGFLFLSMPTSPTRGETDSNFGSRKFDTTDDFLNLVDNFEFEGSKRFYDCDNRFGKSQSQSQELCYADELFFDGKMLPLRPPPKTRYTRSGKSSTASSPGTRTSTIKVPFLRQKSLWNDGYDPFTSALTKVTTESNDVAQLRRAKSLSPLRSIPKRRDGSGPNPNKDGFRPVERIESAECRKQKMKKYLLKNASFGKSEKKEQSINLMLRKLNYSVRFNSVTPKTIVKISRDIKSLMKHRAKFFLCLAKGFGSKCSRKLS</sequence>
<comment type="caution">
    <text evidence="2">The sequence shown here is derived from an EMBL/GenBank/DDBJ whole genome shotgun (WGS) entry which is preliminary data.</text>
</comment>
<feature type="compositionally biased region" description="Polar residues" evidence="1">
    <location>
        <begin position="118"/>
        <end position="135"/>
    </location>
</feature>
<reference evidence="2" key="1">
    <citation type="submission" date="2024-03" db="EMBL/GenBank/DDBJ databases">
        <title>WGS assembly of Saponaria officinalis var. Norfolk2.</title>
        <authorList>
            <person name="Jenkins J."/>
            <person name="Shu S."/>
            <person name="Grimwood J."/>
            <person name="Barry K."/>
            <person name="Goodstein D."/>
            <person name="Schmutz J."/>
            <person name="Leebens-Mack J."/>
            <person name="Osbourn A."/>
        </authorList>
    </citation>
    <scope>NUCLEOTIDE SEQUENCE [LARGE SCALE GENOMIC DNA]</scope>
    <source>
        <strain evidence="2">JIC</strain>
    </source>
</reference>
<proteinExistence type="predicted"/>
<evidence type="ECO:0000313" key="2">
    <source>
        <dbReference type="EMBL" id="KAK9735931.1"/>
    </source>
</evidence>
<protein>
    <submittedName>
        <fullName evidence="2">Uncharacterized protein</fullName>
    </submittedName>
</protein>
<dbReference type="Proteomes" id="UP001443914">
    <property type="component" value="Unassembled WGS sequence"/>
</dbReference>
<organism evidence="2 3">
    <name type="scientific">Saponaria officinalis</name>
    <name type="common">Common soapwort</name>
    <name type="synonym">Lychnis saponaria</name>
    <dbReference type="NCBI Taxonomy" id="3572"/>
    <lineage>
        <taxon>Eukaryota</taxon>
        <taxon>Viridiplantae</taxon>
        <taxon>Streptophyta</taxon>
        <taxon>Embryophyta</taxon>
        <taxon>Tracheophyta</taxon>
        <taxon>Spermatophyta</taxon>
        <taxon>Magnoliopsida</taxon>
        <taxon>eudicotyledons</taxon>
        <taxon>Gunneridae</taxon>
        <taxon>Pentapetalae</taxon>
        <taxon>Caryophyllales</taxon>
        <taxon>Caryophyllaceae</taxon>
        <taxon>Caryophylleae</taxon>
        <taxon>Saponaria</taxon>
    </lineage>
</organism>
<feature type="region of interest" description="Disordered" evidence="1">
    <location>
        <begin position="169"/>
        <end position="200"/>
    </location>
</feature>